<keyword evidence="20" id="KW-1185">Reference proteome</keyword>
<dbReference type="PANTHER" id="PTHR46708">
    <property type="entry name" value="TENASCIN"/>
    <property type="match status" value="1"/>
</dbReference>
<evidence type="ECO:0000256" key="4">
    <source>
        <dbReference type="ARBA" id="ARBA00022737"/>
    </source>
</evidence>
<evidence type="ECO:0000256" key="9">
    <source>
        <dbReference type="ARBA" id="ARBA00023180"/>
    </source>
</evidence>
<dbReference type="Pfam" id="PF01391">
    <property type="entry name" value="Collagen"/>
    <property type="match status" value="1"/>
</dbReference>
<accession>A0A674J3F9</accession>
<evidence type="ECO:0000259" key="16">
    <source>
        <dbReference type="PROSITE" id="PS50234"/>
    </source>
</evidence>
<keyword evidence="10" id="KW-0379">Hydroxylation</keyword>
<proteinExistence type="predicted"/>
<evidence type="ECO:0000256" key="1">
    <source>
        <dbReference type="ARBA" id="ARBA00004302"/>
    </source>
</evidence>
<dbReference type="GO" id="GO:0005581">
    <property type="term" value="C:collagen trimer"/>
    <property type="evidence" value="ECO:0007669"/>
    <property type="project" value="UniProtKB-KW"/>
</dbReference>
<feature type="compositionally biased region" description="Low complexity" evidence="15">
    <location>
        <begin position="1670"/>
        <end position="1680"/>
    </location>
</feature>
<dbReference type="Gene3D" id="3.40.50.410">
    <property type="entry name" value="von Willebrand factor, type A domain"/>
    <property type="match status" value="1"/>
</dbReference>
<feature type="compositionally biased region" description="Basic and acidic residues" evidence="15">
    <location>
        <begin position="1718"/>
        <end position="1731"/>
    </location>
</feature>
<keyword evidence="6" id="KW-0130">Cell adhesion</keyword>
<comment type="function">
    <text evidence="11">Stratified squamous epithelial basement membrane protein that forms anchoring fibrils which may contribute to epithelial basement membrane organization and adherence by interacting with extracellular matrix (ECM) proteins such as type IV collagen.</text>
</comment>
<evidence type="ECO:0000256" key="14">
    <source>
        <dbReference type="ARBA" id="ARBA00081956"/>
    </source>
</evidence>
<evidence type="ECO:0000256" key="3">
    <source>
        <dbReference type="ARBA" id="ARBA00022530"/>
    </source>
</evidence>
<evidence type="ECO:0000259" key="18">
    <source>
        <dbReference type="PROSITE" id="PS50853"/>
    </source>
</evidence>
<keyword evidence="7" id="KW-0176">Collagen</keyword>
<feature type="compositionally biased region" description="Pro residues" evidence="15">
    <location>
        <begin position="1218"/>
        <end position="1233"/>
    </location>
</feature>
<dbReference type="SUPFAM" id="SSF49265">
    <property type="entry name" value="Fibronectin type III"/>
    <property type="match status" value="5"/>
</dbReference>
<dbReference type="SMART" id="SM00060">
    <property type="entry name" value="FN3"/>
    <property type="match status" value="7"/>
</dbReference>
<dbReference type="InterPro" id="IPR036465">
    <property type="entry name" value="vWFA_dom_sf"/>
</dbReference>
<evidence type="ECO:0000313" key="20">
    <source>
        <dbReference type="Proteomes" id="UP000472274"/>
    </source>
</evidence>
<protein>
    <recommendedName>
        <fullName evidence="13">Collagen alpha-1(VII) chain</fullName>
    </recommendedName>
    <alternativeName>
        <fullName evidence="14">Long-chain collagen</fullName>
    </alternativeName>
</protein>
<dbReference type="FunFam" id="3.40.50.410:FF:000001">
    <property type="entry name" value="Collagen, type XII, alpha 1"/>
    <property type="match status" value="1"/>
</dbReference>
<evidence type="ECO:0000256" key="10">
    <source>
        <dbReference type="ARBA" id="ARBA00023278"/>
    </source>
</evidence>
<feature type="domain" description="Fibronectin type-III" evidence="18">
    <location>
        <begin position="800"/>
        <end position="892"/>
    </location>
</feature>
<dbReference type="InterPro" id="IPR002035">
    <property type="entry name" value="VWF_A"/>
</dbReference>
<dbReference type="GO" id="GO:0007044">
    <property type="term" value="P:cell-substrate junction assembly"/>
    <property type="evidence" value="ECO:0007669"/>
    <property type="project" value="TreeGrafter"/>
</dbReference>
<dbReference type="InterPro" id="IPR036116">
    <property type="entry name" value="FN3_sf"/>
</dbReference>
<dbReference type="SUPFAM" id="SSF57362">
    <property type="entry name" value="BPTI-like"/>
    <property type="match status" value="1"/>
</dbReference>
<comment type="subunit">
    <text evidence="12">Homotrimer. Interacts with MIA3/TANGO1; facilitating its loading into transport carriers and subsequent secretion.</text>
</comment>
<dbReference type="PROSITE" id="PS50853">
    <property type="entry name" value="FN3"/>
    <property type="match status" value="5"/>
</dbReference>
<dbReference type="InterPro" id="IPR002223">
    <property type="entry name" value="Kunitz_BPTI"/>
</dbReference>
<dbReference type="InterPro" id="IPR020901">
    <property type="entry name" value="Prtase_inh_Kunz-CS"/>
</dbReference>
<feature type="domain" description="Fibronectin type-III" evidence="18">
    <location>
        <begin position="385"/>
        <end position="475"/>
    </location>
</feature>
<organism evidence="19 20">
    <name type="scientific">Terrapene triunguis</name>
    <name type="common">Three-toed box turtle</name>
    <dbReference type="NCBI Taxonomy" id="2587831"/>
    <lineage>
        <taxon>Eukaryota</taxon>
        <taxon>Metazoa</taxon>
        <taxon>Chordata</taxon>
        <taxon>Craniata</taxon>
        <taxon>Vertebrata</taxon>
        <taxon>Euteleostomi</taxon>
        <taxon>Archelosauria</taxon>
        <taxon>Testudinata</taxon>
        <taxon>Testudines</taxon>
        <taxon>Cryptodira</taxon>
        <taxon>Durocryptodira</taxon>
        <taxon>Testudinoidea</taxon>
        <taxon>Emydidae</taxon>
        <taxon>Terrapene</taxon>
    </lineage>
</organism>
<feature type="domain" description="Fibronectin type-III" evidence="18">
    <location>
        <begin position="213"/>
        <end position="308"/>
    </location>
</feature>
<keyword evidence="5" id="KW-0084">Basement membrane</keyword>
<dbReference type="SUPFAM" id="SSF53300">
    <property type="entry name" value="vWA-like"/>
    <property type="match status" value="2"/>
</dbReference>
<feature type="region of interest" description="Disordered" evidence="15">
    <location>
        <begin position="1618"/>
        <end position="1731"/>
    </location>
</feature>
<evidence type="ECO:0000313" key="19">
    <source>
        <dbReference type="Ensembl" id="ENSTMTP00000015108.1"/>
    </source>
</evidence>
<dbReference type="FunFam" id="2.60.40.10:FF:001175">
    <property type="entry name" value="Putative collagen alpha-1vii chain"/>
    <property type="match status" value="1"/>
</dbReference>
<feature type="region of interest" description="Disordered" evidence="15">
    <location>
        <begin position="1152"/>
        <end position="1249"/>
    </location>
</feature>
<feature type="domain" description="Fibronectin type-III" evidence="18">
    <location>
        <begin position="709"/>
        <end position="796"/>
    </location>
</feature>
<dbReference type="PRINTS" id="PR00759">
    <property type="entry name" value="BASICPTASE"/>
</dbReference>
<keyword evidence="9" id="KW-0325">Glycoprotein</keyword>
<evidence type="ECO:0000256" key="7">
    <source>
        <dbReference type="ARBA" id="ARBA00023119"/>
    </source>
</evidence>
<evidence type="ECO:0000256" key="15">
    <source>
        <dbReference type="SAM" id="MobiDB-lite"/>
    </source>
</evidence>
<evidence type="ECO:0000256" key="12">
    <source>
        <dbReference type="ARBA" id="ARBA00064977"/>
    </source>
</evidence>
<dbReference type="CDD" id="cd00063">
    <property type="entry name" value="FN3"/>
    <property type="match status" value="7"/>
</dbReference>
<comment type="subcellular location">
    <subcellularLocation>
        <location evidence="1">Secreted</location>
        <location evidence="1">Extracellular space</location>
        <location evidence="1">Extracellular matrix</location>
        <location evidence="1">Basement membrane</location>
    </subcellularLocation>
</comment>
<dbReference type="CDD" id="cd22627">
    <property type="entry name" value="Kunitz_collagen_alpha1_VII"/>
    <property type="match status" value="1"/>
</dbReference>
<feature type="domain" description="BPTI/Kunitz inhibitor" evidence="17">
    <location>
        <begin position="1865"/>
        <end position="1915"/>
    </location>
</feature>
<dbReference type="PRINTS" id="PR00453">
    <property type="entry name" value="VWFADOMAIN"/>
</dbReference>
<feature type="domain" description="Fibronectin type-III" evidence="18">
    <location>
        <begin position="478"/>
        <end position="567"/>
    </location>
</feature>
<dbReference type="InterPro" id="IPR013783">
    <property type="entry name" value="Ig-like_fold"/>
</dbReference>
<dbReference type="GO" id="GO:0005178">
    <property type="term" value="F:integrin binding"/>
    <property type="evidence" value="ECO:0007669"/>
    <property type="project" value="TreeGrafter"/>
</dbReference>
<dbReference type="Ensembl" id="ENSTMTT00000015647.1">
    <property type="protein sequence ID" value="ENSTMTP00000015108.1"/>
    <property type="gene ID" value="ENSTMTG00000010962.1"/>
</dbReference>
<dbReference type="GO" id="GO:0043394">
    <property type="term" value="F:proteoglycan binding"/>
    <property type="evidence" value="ECO:0007669"/>
    <property type="project" value="TreeGrafter"/>
</dbReference>
<dbReference type="Pfam" id="PF00041">
    <property type="entry name" value="fn3"/>
    <property type="match status" value="6"/>
</dbReference>
<evidence type="ECO:0000256" key="6">
    <source>
        <dbReference type="ARBA" id="ARBA00022889"/>
    </source>
</evidence>
<sequence>WGSCQPTRTCINVYAADIVFLVDGSSSIGRTNFRMIRAFMEDLVRPFVHVVGESAVRFGAVQYSDDPRLEFTFSQHPNGTEVKRAIQQLSYKGGNTRTGAGLRYIADNFFGPTQIRAGVPKVCILITDGKSQDDTEQPSVKLKAQGTKVFSVGIKNADRAELMRVASTPTEDYFFYVNDFKILGTLLPLVSQRVCASTGGVLQTVDSPPPRNGPSNLVFMEQAVDMLRIRWTAAGGPVTGYKVQYVPLTGLGQQVTAEMQEVSLSPGETSAVLSQLRGGTDYLVTVIAQYANSIGESVSGKGRTVRLEGVQQLSVQNISQQSMLVTWRGVSGATGYRVSWGLPSGSKNSYLLTGLQPDTDYLLTVTSLYGQVEGPPASIRRRTGVFQSLRTVILGPTSIQVAWNIIRDARGYRLEWRRATGAEPPQTVSLPTNINSYQLTGLQPATEYRITLYTLYDGREVATPVTISQTGVEAPVGRISDLRVIDTVGKRIRLAWTGVPGATEYKIVLRNSQGESPTRQIPGTQTTLELEDLREEVTYVVRVSALIGRREGSAVPISVRIGECQLAPVGGKPAGLGVTTAGRPALPVKALGMQPLVSTNVCSCPLAGLIAGTGHDRRVSGVRADAVSGPADPLSVGSVTNLRVAEMRPNQLRVAWSGLPGATGYKLTWPRLAPGCSSSLPLVALCDTDLLVTQASCLPSVTAPEQVGTVSSLKVLSSRSNVVRVTWVGVPGATAYKVVWSQRDGNVPSQVVSGDTSSFDILNLEGGVSYTVKVAALIGNREGDPVSIVVTTPAEVAPQPVGNLRVIDSSDQRIRLTWSPAPGSTGYRLSWRPADGGPERSQLLAPNVNSYDIEGLEAGERYEIRITSLVGSQESEIVAPLGRVTNFRVTETRDNSVTLAWTPAPRATGYLLTWKLPRGNEQAEVLGAAPLSGPPPGAKPGWAFLPVPPPLRGSLITFSCAVCRDARGDIIFLVHGTRDSAYSAETVRALLSNTVSALGPLGPDASQVGLVIYSYRSIPWVLLNHSSDLGTVLERIRTMRYEEPSGNALGKGHCACSLGSPRVPHSACHGVGVMPALDTEGPASRAKLCQATAKPAHRHAGQYGQHMSTGWTTLGFDGCAADLHGWLQGLIPKSRVLSPWCTCSPGNPGLPGNPGPRGAVGDPGPPGPIGPPGPSGPAGEFVKVRSPSRLGGAVQRPCPGQLDEETHRAPSPVHASKQPPPQHHAPARQPPRNPSTAPSMHAGPAMPCLPGHAAPPHPVHTAACPSTFHTARPCLWEAHLAWGAEVSGWGVHPGAWAAEEAQAVPGARAAAGLGKGGGAGPHLGLGGTQQAEEAVRLGQLRWHGIPAPLSRAPRAGVLSWKGNSPSLSPKRCGSAQPSFPRPAQLQPPPPGVPSPQAAPSRTLPGYRGGDRSTPTMEISPHCPPDSAASCCTCIIPPHVCALCVPVGLSPVHTNGGALVQSHHCLVLFQGDRGPPGLDGRNGLDGKPGQMGPAGQRVSVAWLGESHPPWETAPDGDASVLLWQGQEGPKGERGDRGAPGPLGPPGVPGVPGQVGPPGQVSTCSGMYGLSGLSLCQGAQGLDRLSLPQSSIWDFPPLPAVVMTTLCLSQIASLREITGAYDGSTDPFLPYPDRRRGPKGDRGDSGERGPPGKEGVMGFPGEKGPKGDKGDQGPAGPQGPMGRAIGERGPEGLPGQAGEPGKPGIPGVPGRAGELGEAGRPGEKVSDTWGRGNKDWKVSGGQLCSWPSASLSHSQFVLPCVGRALPNPCLFSQGTPGIIGSPGPRGNDGAPGPPGPPGSVGPKGPEGIQGQKVRTSSLCMAMSLQLVPTPPDQGSRRFLSIDLFSLSAPGNLTSKSVHFFPLPADLCSLPLDEGDCSRFTLRWYYNQKVAECRPFIYSGCRGNLNRFYTKEDCDLQCRHQADSGRGPAVPLLSIANRSRTINVPLC</sequence>
<dbReference type="GO" id="GO:0004867">
    <property type="term" value="F:serine-type endopeptidase inhibitor activity"/>
    <property type="evidence" value="ECO:0007669"/>
    <property type="project" value="InterPro"/>
</dbReference>
<name>A0A674J3F9_9SAUR</name>
<evidence type="ECO:0000256" key="2">
    <source>
        <dbReference type="ARBA" id="ARBA00022525"/>
    </source>
</evidence>
<feature type="region of interest" description="Disordered" evidence="15">
    <location>
        <begin position="1524"/>
        <end position="1550"/>
    </location>
</feature>
<evidence type="ECO:0000259" key="17">
    <source>
        <dbReference type="PROSITE" id="PS50279"/>
    </source>
</evidence>
<feature type="domain" description="VWFA" evidence="16">
    <location>
        <begin position="17"/>
        <end position="190"/>
    </location>
</feature>
<evidence type="ECO:0000256" key="11">
    <source>
        <dbReference type="ARBA" id="ARBA00053615"/>
    </source>
</evidence>
<dbReference type="FunFam" id="2.60.40.10:FF:000307">
    <property type="entry name" value="collagen alpha-1(VII) chain isoform X1"/>
    <property type="match status" value="3"/>
</dbReference>
<dbReference type="PROSITE" id="PS50279">
    <property type="entry name" value="BPTI_KUNITZ_2"/>
    <property type="match status" value="1"/>
</dbReference>
<dbReference type="Gene3D" id="4.10.410.10">
    <property type="entry name" value="Pancreatic trypsin inhibitor Kunitz domain"/>
    <property type="match status" value="1"/>
</dbReference>
<reference evidence="19" key="2">
    <citation type="submission" date="2025-09" db="UniProtKB">
        <authorList>
            <consortium name="Ensembl"/>
        </authorList>
    </citation>
    <scope>IDENTIFICATION</scope>
</reference>
<keyword evidence="3" id="KW-0272">Extracellular matrix</keyword>
<dbReference type="Gene3D" id="2.60.40.10">
    <property type="entry name" value="Immunoglobulins"/>
    <property type="match status" value="7"/>
</dbReference>
<feature type="compositionally biased region" description="Pro residues" evidence="15">
    <location>
        <begin position="1163"/>
        <end position="1175"/>
    </location>
</feature>
<dbReference type="InterPro" id="IPR003961">
    <property type="entry name" value="FN3_dom"/>
</dbReference>
<keyword evidence="4" id="KW-0677">Repeat</keyword>
<feature type="region of interest" description="Disordered" evidence="15">
    <location>
        <begin position="1773"/>
        <end position="1806"/>
    </location>
</feature>
<keyword evidence="2" id="KW-0964">Secreted</keyword>
<dbReference type="PANTHER" id="PTHR46708:SF7">
    <property type="entry name" value="FIBRONECTIN TYPE-III DOMAIN-CONTAINING PROTEIN"/>
    <property type="match status" value="1"/>
</dbReference>
<evidence type="ECO:0000256" key="5">
    <source>
        <dbReference type="ARBA" id="ARBA00022869"/>
    </source>
</evidence>
<dbReference type="GO" id="GO:0007160">
    <property type="term" value="P:cell-matrix adhesion"/>
    <property type="evidence" value="ECO:0007669"/>
    <property type="project" value="TreeGrafter"/>
</dbReference>
<feature type="region of interest" description="Disordered" evidence="15">
    <location>
        <begin position="1360"/>
        <end position="1421"/>
    </location>
</feature>
<dbReference type="SMART" id="SM00131">
    <property type="entry name" value="KU"/>
    <property type="match status" value="1"/>
</dbReference>
<dbReference type="InterPro" id="IPR036880">
    <property type="entry name" value="Kunitz_BPTI_sf"/>
</dbReference>
<evidence type="ECO:0000256" key="8">
    <source>
        <dbReference type="ARBA" id="ARBA00023157"/>
    </source>
</evidence>
<dbReference type="PROSITE" id="PS00280">
    <property type="entry name" value="BPTI_KUNITZ_1"/>
    <property type="match status" value="1"/>
</dbReference>
<dbReference type="GO" id="GO:0005201">
    <property type="term" value="F:extracellular matrix structural constituent"/>
    <property type="evidence" value="ECO:0007669"/>
    <property type="project" value="TreeGrafter"/>
</dbReference>
<dbReference type="InterPro" id="IPR008160">
    <property type="entry name" value="Collagen"/>
</dbReference>
<dbReference type="GeneTree" id="ENSGT00940000153769"/>
<dbReference type="GO" id="GO:0005604">
    <property type="term" value="C:basement membrane"/>
    <property type="evidence" value="ECO:0007669"/>
    <property type="project" value="UniProtKB-SubCell"/>
</dbReference>
<dbReference type="GO" id="GO:0007399">
    <property type="term" value="P:nervous system development"/>
    <property type="evidence" value="ECO:0007669"/>
    <property type="project" value="TreeGrafter"/>
</dbReference>
<reference evidence="19" key="1">
    <citation type="submission" date="2025-08" db="UniProtKB">
        <authorList>
            <consortium name="Ensembl"/>
        </authorList>
    </citation>
    <scope>IDENTIFICATION</scope>
</reference>
<feature type="compositionally biased region" description="Basic and acidic residues" evidence="15">
    <location>
        <begin position="1630"/>
        <end position="1649"/>
    </location>
</feature>
<evidence type="ECO:0000256" key="13">
    <source>
        <dbReference type="ARBA" id="ARBA00067314"/>
    </source>
</evidence>
<keyword evidence="8" id="KW-1015">Disulfide bond</keyword>
<dbReference type="Pfam" id="PF00092">
    <property type="entry name" value="VWA"/>
    <property type="match status" value="2"/>
</dbReference>
<dbReference type="PROSITE" id="PS50234">
    <property type="entry name" value="VWFA"/>
    <property type="match status" value="1"/>
</dbReference>
<dbReference type="Proteomes" id="UP000472274">
    <property type="component" value="Unplaced"/>
</dbReference>
<feature type="region of interest" description="Disordered" evidence="15">
    <location>
        <begin position="1475"/>
        <end position="1494"/>
    </location>
</feature>
<dbReference type="FunFam" id="4.10.410.10:FF:000020">
    <property type="entry name" value="Collagen, type VI, alpha 3"/>
    <property type="match status" value="1"/>
</dbReference>
<dbReference type="InParanoid" id="A0A674J3F9"/>
<dbReference type="SMART" id="SM00327">
    <property type="entry name" value="VWA"/>
    <property type="match status" value="1"/>
</dbReference>
<dbReference type="GO" id="GO:0005576">
    <property type="term" value="C:extracellular region"/>
    <property type="evidence" value="ECO:0007669"/>
    <property type="project" value="UniProtKB-ARBA"/>
</dbReference>
<dbReference type="InterPro" id="IPR050991">
    <property type="entry name" value="ECM_Regulatory_Proteins"/>
</dbReference>
<dbReference type="FunFam" id="2.60.40.10:FF:001333">
    <property type="entry name" value="collagen alpha-1(VII) chain isoform X2"/>
    <property type="match status" value="1"/>
</dbReference>
<dbReference type="GO" id="GO:0007507">
    <property type="term" value="P:heart development"/>
    <property type="evidence" value="ECO:0007669"/>
    <property type="project" value="TreeGrafter"/>
</dbReference>
<dbReference type="Pfam" id="PF00014">
    <property type="entry name" value="Kunitz_BPTI"/>
    <property type="match status" value="1"/>
</dbReference>